<dbReference type="EMBL" id="JAACXV010014582">
    <property type="protein sequence ID" value="KAF7265916.1"/>
    <property type="molecule type" value="Genomic_DNA"/>
</dbReference>
<dbReference type="GO" id="GO:0140359">
    <property type="term" value="F:ABC-type transporter activity"/>
    <property type="evidence" value="ECO:0007669"/>
    <property type="project" value="InterPro"/>
</dbReference>
<dbReference type="InterPro" id="IPR017871">
    <property type="entry name" value="ABC_transporter-like_CS"/>
</dbReference>
<evidence type="ECO:0000259" key="10">
    <source>
        <dbReference type="PROSITE" id="PS50893"/>
    </source>
</evidence>
<dbReference type="GO" id="GO:0005524">
    <property type="term" value="F:ATP binding"/>
    <property type="evidence" value="ECO:0007669"/>
    <property type="project" value="UniProtKB-KW"/>
</dbReference>
<feature type="transmembrane region" description="Helical" evidence="9">
    <location>
        <begin position="928"/>
        <end position="949"/>
    </location>
</feature>
<keyword evidence="6" id="KW-0067">ATP-binding</keyword>
<protein>
    <recommendedName>
        <fullName evidence="10">ABC transporter domain-containing protein</fullName>
    </recommendedName>
</protein>
<keyword evidence="2" id="KW-0813">Transport</keyword>
<dbReference type="InterPro" id="IPR026082">
    <property type="entry name" value="ABCA"/>
</dbReference>
<feature type="transmembrane region" description="Helical" evidence="9">
    <location>
        <begin position="1097"/>
        <end position="1119"/>
    </location>
</feature>
<evidence type="ECO:0000256" key="9">
    <source>
        <dbReference type="SAM" id="Phobius"/>
    </source>
</evidence>
<evidence type="ECO:0000256" key="6">
    <source>
        <dbReference type="ARBA" id="ARBA00022840"/>
    </source>
</evidence>
<comment type="caution">
    <text evidence="11">The sequence shown here is derived from an EMBL/GenBank/DDBJ whole genome shotgun (WGS) entry which is preliminary data.</text>
</comment>
<feature type="transmembrane region" description="Helical" evidence="9">
    <location>
        <begin position="1323"/>
        <end position="1345"/>
    </location>
</feature>
<evidence type="ECO:0000256" key="2">
    <source>
        <dbReference type="ARBA" id="ARBA00022448"/>
    </source>
</evidence>
<dbReference type="Pfam" id="PF12698">
    <property type="entry name" value="ABC2_membrane_3"/>
    <property type="match status" value="2"/>
</dbReference>
<evidence type="ECO:0000256" key="8">
    <source>
        <dbReference type="ARBA" id="ARBA00023136"/>
    </source>
</evidence>
<dbReference type="Pfam" id="PF00005">
    <property type="entry name" value="ABC_tran"/>
    <property type="match status" value="2"/>
</dbReference>
<sequence length="1712" mass="194037">MGTKLRKFLLLMWKNWLLQYRKPIQTLIEILAPVLFSILLVLIRSLVDPEPHDAVIYNPFCTFTPPSNMSLSILSACNVSNSGSNLARYLKKMKQANSGEDDSDSVFGTYELIYSPQNDDVDEIMNAIKLLNIFKDVKAFNDSESLIAYYTTQGSKNIFAGISFDGHIIGNTNQRNKSTISLRFPAELRSTSASLEQNDWRTNLIYPVYQSSGPRTPENQTGATPNYFLEGFLALQHGISFLVILHQKGILTNMADISSILLNDDVPKLPFIYMNRFPYANWQDDPLLTPLKSFVGIIFMLSFVYTCINTVKAITAEKEKQLKEAMKIMGLPNWLHWTAWFLKTFSYLIVSIILMVIMLKVRWYKNTDFTVFTYANPMVILLFLFFYICATITFCFCISVFFSKANTAATIAGLAWFLSYAPYGFMQQNYEFLSLSTKLGTSLGANTAMAFGFQLILMFEGTGEGVQWNNIWRTITPDDNLTLGHLMTMLVLDCFIYLLIALYVEAIFPGDYGIPQPWYFPFLKSYWCGKNYIAVEDLNPSSPNSSEYFESEPNLNVGIQIKNLRKVFGNKAAVRNLSLNMYEDQITVLLGHNGAGKTTTMSMLTGMFPPTGGTALVNGYDIRTDIDGVRNSLGLCPQHNIIFDDLTVEEHLYFFSGLKGLRGQEVKDEIDKYVELLELQPKRKHKSSTLSGGMKRKLCVGIALCGKSKVVMLDEPTAGMDPSARRALWDLLLKQKSGRTLLLTTHFMDEADLLGDRIAIMAGGELQCCGSSFFLKKKYGAGYHLIMDKSVHCDPAKVTNLLRQYIPTIEVHSNIGSELTYLLVESQSYLFEKMLKELENHSQQLGVNSYGISLTTLEEVFMKVGADHGQEELYNSNDLELNEKTVFENLQTKVDVNLAPQQVSSTKFLINQFLAMAMKKVLSTFRSWVLLVIQIFMPVIFLVLAIVMVRQQSQFDDLPAMPLTIDKFDSPVVLVQGNNNPYQNIYKNNAGRASQTVNSIVDTMLQVTKNTPSTAKRSYVVGAQMEDIPSNTYFDTKLTAYFNNDPYHTPGVTLGLALDATYQKILNCTNCGLEFVNHPLPYSSESKINQISTGNNMGFQLAFNISFSMAFVSSFYILFIVRERVCNSKHLQFVSGVKAYVFWITTLLWDYLTYLITVIALVITLVCFQEDGFKTCAEVGRLFAIFAYFGWSMLPMMYIAGYLFDVPSTGYTRMTLFSIFTGVAAFLIVQVLATPGLDLEHIGNALHWVFLTVPHYSLATGIRDTYTLYYYNKICNDIYEQCLIINSTITYDECIRAVHAESYCSGLDEHYYKWESPGIGRNVLFSFSVGLVLFIGLLVAEYEIFSRIIFMIRQKWFPKYPITNPEEDNDVVAERAKITDTPEPDLFHSYTMVLKNLTKYYGKFLAVNGLHLGVKKYECFGLLGINGAGKTTTFKMLTGDVWITRGDAWINGRSIKSNIKEVHKCIGYCPQFDALLDDMTARETLVMFSLLRGIPYDYCNLIAEKLATDFDYYRHLEKRVKELSGGNKRKLSTSIALIGDPPVIYLDEPTTGMDPATKRYLWNALCKVRDSGKTIVLTSHSMEECEALCTRLAIMVNGNFKCLGSTQHLKNKFAEGYTLTIKIKKTERSGSETPHNTNDIEGYIKEYFPKAILREKHDELLTYYVMDKSIPWSRMFGILEEGKKREQLNIEDYSLGQSSLEQVFLTFTKHQQ</sequence>
<dbReference type="OrthoDB" id="6512918at2759"/>
<dbReference type="PROSITE" id="PS50893">
    <property type="entry name" value="ABC_TRANSPORTER_2"/>
    <property type="match status" value="2"/>
</dbReference>
<dbReference type="PANTHER" id="PTHR19229:SF250">
    <property type="entry name" value="ABC TRANSPORTER DOMAIN-CONTAINING PROTEIN-RELATED"/>
    <property type="match status" value="1"/>
</dbReference>
<dbReference type="GO" id="GO:0016020">
    <property type="term" value="C:membrane"/>
    <property type="evidence" value="ECO:0007669"/>
    <property type="project" value="UniProtKB-SubCell"/>
</dbReference>
<reference evidence="11" key="1">
    <citation type="submission" date="2020-08" db="EMBL/GenBank/DDBJ databases">
        <title>Genome sequencing and assembly of the red palm weevil Rhynchophorus ferrugineus.</title>
        <authorList>
            <person name="Dias G.B."/>
            <person name="Bergman C.M."/>
            <person name="Manee M."/>
        </authorList>
    </citation>
    <scope>NUCLEOTIDE SEQUENCE</scope>
    <source>
        <strain evidence="11">AA-2017</strain>
        <tissue evidence="11">Whole larva</tissue>
    </source>
</reference>
<dbReference type="GO" id="GO:0005319">
    <property type="term" value="F:lipid transporter activity"/>
    <property type="evidence" value="ECO:0007669"/>
    <property type="project" value="TreeGrafter"/>
</dbReference>
<feature type="transmembrane region" description="Helical" evidence="9">
    <location>
        <begin position="483"/>
        <end position="504"/>
    </location>
</feature>
<evidence type="ECO:0000256" key="4">
    <source>
        <dbReference type="ARBA" id="ARBA00022737"/>
    </source>
</evidence>
<organism evidence="11 12">
    <name type="scientific">Rhynchophorus ferrugineus</name>
    <name type="common">Red palm weevil</name>
    <name type="synonym">Curculio ferrugineus</name>
    <dbReference type="NCBI Taxonomy" id="354439"/>
    <lineage>
        <taxon>Eukaryota</taxon>
        <taxon>Metazoa</taxon>
        <taxon>Ecdysozoa</taxon>
        <taxon>Arthropoda</taxon>
        <taxon>Hexapoda</taxon>
        <taxon>Insecta</taxon>
        <taxon>Pterygota</taxon>
        <taxon>Neoptera</taxon>
        <taxon>Endopterygota</taxon>
        <taxon>Coleoptera</taxon>
        <taxon>Polyphaga</taxon>
        <taxon>Cucujiformia</taxon>
        <taxon>Curculionidae</taxon>
        <taxon>Dryophthorinae</taxon>
        <taxon>Rhynchophorus</taxon>
    </lineage>
</organism>
<keyword evidence="4" id="KW-0677">Repeat</keyword>
<keyword evidence="3 9" id="KW-0812">Transmembrane</keyword>
<keyword evidence="5" id="KW-0547">Nucleotide-binding</keyword>
<keyword evidence="7 9" id="KW-1133">Transmembrane helix</keyword>
<dbReference type="InterPro" id="IPR013525">
    <property type="entry name" value="ABC2_TM"/>
</dbReference>
<dbReference type="InterPro" id="IPR056264">
    <property type="entry name" value="R2_ABCA1-4-like"/>
</dbReference>
<dbReference type="CDD" id="cd03263">
    <property type="entry name" value="ABC_subfamily_A"/>
    <property type="match status" value="2"/>
</dbReference>
<dbReference type="Proteomes" id="UP000625711">
    <property type="component" value="Unassembled WGS sequence"/>
</dbReference>
<evidence type="ECO:0000256" key="5">
    <source>
        <dbReference type="ARBA" id="ARBA00022741"/>
    </source>
</evidence>
<dbReference type="InterPro" id="IPR003593">
    <property type="entry name" value="AAA+_ATPase"/>
</dbReference>
<dbReference type="SUPFAM" id="SSF52540">
    <property type="entry name" value="P-loop containing nucleoside triphosphate hydrolases"/>
    <property type="match status" value="2"/>
</dbReference>
<evidence type="ECO:0000256" key="7">
    <source>
        <dbReference type="ARBA" id="ARBA00022989"/>
    </source>
</evidence>
<feature type="domain" description="ABC transporter" evidence="10">
    <location>
        <begin position="559"/>
        <end position="788"/>
    </location>
</feature>
<feature type="transmembrane region" description="Helical" evidence="9">
    <location>
        <begin position="408"/>
        <end position="426"/>
    </location>
</feature>
<dbReference type="InterPro" id="IPR027417">
    <property type="entry name" value="P-loop_NTPase"/>
</dbReference>
<feature type="transmembrane region" description="Helical" evidence="9">
    <location>
        <begin position="1183"/>
        <end position="1204"/>
    </location>
</feature>
<evidence type="ECO:0000256" key="3">
    <source>
        <dbReference type="ARBA" id="ARBA00022692"/>
    </source>
</evidence>
<dbReference type="FunFam" id="3.40.50.300:FF:000327">
    <property type="entry name" value="ATP-binding cassette sub-family A member 3"/>
    <property type="match status" value="1"/>
</dbReference>
<dbReference type="Pfam" id="PF23321">
    <property type="entry name" value="R1_ABCA1"/>
    <property type="match status" value="1"/>
</dbReference>
<dbReference type="PROSITE" id="PS00211">
    <property type="entry name" value="ABC_TRANSPORTER_1"/>
    <property type="match status" value="1"/>
</dbReference>
<feature type="transmembrane region" description="Helical" evidence="9">
    <location>
        <begin position="1140"/>
        <end position="1163"/>
    </location>
</feature>
<keyword evidence="12" id="KW-1185">Reference proteome</keyword>
<dbReference type="SMART" id="SM00382">
    <property type="entry name" value="AAA"/>
    <property type="match status" value="2"/>
</dbReference>
<dbReference type="InterPro" id="IPR003439">
    <property type="entry name" value="ABC_transporter-like_ATP-bd"/>
</dbReference>
<feature type="domain" description="ABC transporter" evidence="10">
    <location>
        <begin position="1392"/>
        <end position="1622"/>
    </location>
</feature>
<comment type="subcellular location">
    <subcellularLocation>
        <location evidence="1">Membrane</location>
        <topology evidence="1">Multi-pass membrane protein</topology>
    </subcellularLocation>
</comment>
<dbReference type="FunFam" id="3.40.50.300:FF:000298">
    <property type="entry name" value="ATP-binding cassette sub-family A member 12"/>
    <property type="match status" value="1"/>
</dbReference>
<accession>A0A834LZ73</accession>
<feature type="transmembrane region" description="Helical" evidence="9">
    <location>
        <begin position="1216"/>
        <end position="1233"/>
    </location>
</feature>
<gene>
    <name evidence="11" type="ORF">GWI33_020661</name>
</gene>
<keyword evidence="8 9" id="KW-0472">Membrane</keyword>
<feature type="transmembrane region" description="Helical" evidence="9">
    <location>
        <begin position="379"/>
        <end position="402"/>
    </location>
</feature>
<dbReference type="PANTHER" id="PTHR19229">
    <property type="entry name" value="ATP-BINDING CASSETTE TRANSPORTER SUBFAMILY A ABCA"/>
    <property type="match status" value="1"/>
</dbReference>
<evidence type="ECO:0000313" key="12">
    <source>
        <dbReference type="Proteomes" id="UP000625711"/>
    </source>
</evidence>
<feature type="transmembrane region" description="Helical" evidence="9">
    <location>
        <begin position="294"/>
        <end position="314"/>
    </location>
</feature>
<feature type="transmembrane region" description="Helical" evidence="9">
    <location>
        <begin position="438"/>
        <end position="459"/>
    </location>
</feature>
<proteinExistence type="predicted"/>
<evidence type="ECO:0000256" key="1">
    <source>
        <dbReference type="ARBA" id="ARBA00004141"/>
    </source>
</evidence>
<evidence type="ECO:0000313" key="11">
    <source>
        <dbReference type="EMBL" id="KAF7265916.1"/>
    </source>
</evidence>
<dbReference type="GO" id="GO:0016887">
    <property type="term" value="F:ATP hydrolysis activity"/>
    <property type="evidence" value="ECO:0007669"/>
    <property type="project" value="InterPro"/>
</dbReference>
<name>A0A834LZ73_RHYFE</name>
<feature type="transmembrane region" description="Helical" evidence="9">
    <location>
        <begin position="334"/>
        <end position="359"/>
    </location>
</feature>
<dbReference type="Gene3D" id="3.40.50.300">
    <property type="entry name" value="P-loop containing nucleotide triphosphate hydrolases"/>
    <property type="match status" value="2"/>
</dbReference>